<keyword evidence="3" id="KW-0833">Ubl conjugation pathway</keyword>
<dbReference type="EMBL" id="JAPFFL010000015">
    <property type="protein sequence ID" value="KAJ6676576.1"/>
    <property type="molecule type" value="Genomic_DNA"/>
</dbReference>
<reference evidence="9" key="2">
    <citation type="journal article" date="2023" name="Int. J. Mol. Sci.">
        <title>De Novo Assembly and Annotation of 11 Diverse Shrub Willow (Salix) Genomes Reveals Novel Gene Organization in Sex-Linked Regions.</title>
        <authorList>
            <person name="Hyden B."/>
            <person name="Feng K."/>
            <person name="Yates T.B."/>
            <person name="Jawdy S."/>
            <person name="Cereghino C."/>
            <person name="Smart L.B."/>
            <person name="Muchero W."/>
        </authorList>
    </citation>
    <scope>NUCLEOTIDE SEQUENCE [LARGE SCALE GENOMIC DNA]</scope>
    <source>
        <tissue evidence="9">Shoot tip</tissue>
    </source>
</reference>
<gene>
    <name evidence="9" type="ORF">OIU85_009812</name>
</gene>
<keyword evidence="10" id="KW-1185">Reference proteome</keyword>
<comment type="caution">
    <text evidence="9">The sequence shown here is derived from an EMBL/GenBank/DDBJ whole genome shotgun (WGS) entry which is preliminary data.</text>
</comment>
<dbReference type="GO" id="GO:0006508">
    <property type="term" value="P:proteolysis"/>
    <property type="evidence" value="ECO:0007669"/>
    <property type="project" value="UniProtKB-KW"/>
</dbReference>
<proteinExistence type="inferred from homology"/>
<keyword evidence="5" id="KW-0788">Thiol protease</keyword>
<keyword evidence="2" id="KW-0645">Protease</keyword>
<dbReference type="Proteomes" id="UP001151529">
    <property type="component" value="Chromosome 15Z"/>
</dbReference>
<evidence type="ECO:0000256" key="1">
    <source>
        <dbReference type="ARBA" id="ARBA00008552"/>
    </source>
</evidence>
<evidence type="ECO:0000256" key="4">
    <source>
        <dbReference type="ARBA" id="ARBA00022801"/>
    </source>
</evidence>
<dbReference type="Pfam" id="PF20908">
    <property type="entry name" value="UfSP2_N"/>
    <property type="match status" value="1"/>
</dbReference>
<evidence type="ECO:0000313" key="9">
    <source>
        <dbReference type="EMBL" id="KAJ6676576.1"/>
    </source>
</evidence>
<evidence type="ECO:0000313" key="10">
    <source>
        <dbReference type="Proteomes" id="UP001151529"/>
    </source>
</evidence>
<dbReference type="OrthoDB" id="417506at2759"/>
<dbReference type="PANTHER" id="PTHR48153:SF2">
    <property type="entry name" value="UFM1-SPECIFIC PROTEASE 2"/>
    <property type="match status" value="1"/>
</dbReference>
<dbReference type="Gene3D" id="3.90.70.130">
    <property type="match status" value="1"/>
</dbReference>
<feature type="domain" description="UFSP1/2/DUB catalytic" evidence="7">
    <location>
        <begin position="412"/>
        <end position="602"/>
    </location>
</feature>
<protein>
    <recommendedName>
        <fullName evidence="6">Probable Ufm1-specific protease</fullName>
    </recommendedName>
</protein>
<evidence type="ECO:0000256" key="3">
    <source>
        <dbReference type="ARBA" id="ARBA00022786"/>
    </source>
</evidence>
<evidence type="ECO:0000259" key="7">
    <source>
        <dbReference type="Pfam" id="PF07910"/>
    </source>
</evidence>
<name>A0A9Q0NVA1_SALVM</name>
<dbReference type="FunFam" id="3.90.70.130:FF:000001">
    <property type="entry name" value="Probable Ufm1-specific protease 2"/>
    <property type="match status" value="1"/>
</dbReference>
<reference evidence="9" key="1">
    <citation type="submission" date="2022-11" db="EMBL/GenBank/DDBJ databases">
        <authorList>
            <person name="Hyden B.L."/>
            <person name="Feng K."/>
            <person name="Yates T."/>
            <person name="Jawdy S."/>
            <person name="Smart L.B."/>
            <person name="Muchero W."/>
        </authorList>
    </citation>
    <scope>NUCLEOTIDE SEQUENCE</scope>
    <source>
        <tissue evidence="9">Shoot tip</tissue>
    </source>
</reference>
<evidence type="ECO:0000256" key="5">
    <source>
        <dbReference type="ARBA" id="ARBA00022807"/>
    </source>
</evidence>
<dbReference type="Pfam" id="PF07910">
    <property type="entry name" value="Peptidase_C78"/>
    <property type="match status" value="1"/>
</dbReference>
<accession>A0A9Q0NVA1</accession>
<dbReference type="AlphaFoldDB" id="A0A9Q0NVA1"/>
<dbReference type="InterPro" id="IPR012462">
    <property type="entry name" value="UFSP1/2_DUB_cat"/>
</dbReference>
<organism evidence="9 10">
    <name type="scientific">Salix viminalis</name>
    <name type="common">Common osier</name>
    <name type="synonym">Basket willow</name>
    <dbReference type="NCBI Taxonomy" id="40686"/>
    <lineage>
        <taxon>Eukaryota</taxon>
        <taxon>Viridiplantae</taxon>
        <taxon>Streptophyta</taxon>
        <taxon>Embryophyta</taxon>
        <taxon>Tracheophyta</taxon>
        <taxon>Spermatophyta</taxon>
        <taxon>Magnoliopsida</taxon>
        <taxon>eudicotyledons</taxon>
        <taxon>Gunneridae</taxon>
        <taxon>Pentapetalae</taxon>
        <taxon>rosids</taxon>
        <taxon>fabids</taxon>
        <taxon>Malpighiales</taxon>
        <taxon>Salicaceae</taxon>
        <taxon>Saliceae</taxon>
        <taxon>Salix</taxon>
    </lineage>
</organism>
<sequence length="610" mass="67793">MNETEKVTDGDTIKILCPRLILTRREPGLQWLIGSPFFPPFTIISTFKSIHTSSSSSPDFIKESDDLRTLLIKGFDIIGGLIVGGSSSDDGEKNAREVIVWAGKLRELVIGGGGRENLENRELIGAVAGLSGGDVKFFVERRGNVTAVDSVVYEENQEKFVWERGCLFRCNLPIKMPVYLPVKNKADAEKMYLRAAEVVASSFKDPLVTYMVERLSKDISVNLHPALISVENADVIQVSVLFNRSGKSPKSSAPFAEYIPALEEARLFVVDFELEVLCYVAKDLLLMSAISKLIIPALVDQFNSMKKAVLPKLLAQHPQLCSYHFNPPGLLHPITVIYELNYGETELKQVEVRRSLHMRLGLPFDRPLLRIANALDFSMMKDGSGNSSKRKGPSLLKDVHIGIPSSGVSGGVVSLVQGSYEYHHYLQDGFDDSGWGCAYRSLQTIISWFRLQYYTSIDVPSHREIQQALVEIGDKDPSFIGSREWIGAIELSFVLDKLLGVSCKIINVRSGAELPEKCRELALHFENQGTPIMIGGGVLAYTLLGVDYNEASGDCAFLILDPHYTGNDDHKKIVNGGWCGWKKAVDSKGRNFFLHDKFYNLLLPQRPSMV</sequence>
<dbReference type="SUPFAM" id="SSF54001">
    <property type="entry name" value="Cysteine proteinases"/>
    <property type="match status" value="1"/>
</dbReference>
<evidence type="ECO:0000256" key="6">
    <source>
        <dbReference type="ARBA" id="ARBA00067779"/>
    </source>
</evidence>
<evidence type="ECO:0000259" key="8">
    <source>
        <dbReference type="Pfam" id="PF20908"/>
    </source>
</evidence>
<dbReference type="GO" id="GO:0071567">
    <property type="term" value="F:deUFMylase activity"/>
    <property type="evidence" value="ECO:0007669"/>
    <property type="project" value="UniProtKB-ARBA"/>
</dbReference>
<dbReference type="InterPro" id="IPR049387">
    <property type="entry name" value="UFSP2-like_2nd"/>
</dbReference>
<keyword evidence="4" id="KW-0378">Hydrolase</keyword>
<comment type="similarity">
    <text evidence="1">Belongs to the peptidase C78 family.</text>
</comment>
<evidence type="ECO:0000256" key="2">
    <source>
        <dbReference type="ARBA" id="ARBA00022670"/>
    </source>
</evidence>
<dbReference type="PANTHER" id="PTHR48153">
    <property type="entry name" value="UFM1-SPECIFIC PROTEASE 2"/>
    <property type="match status" value="1"/>
</dbReference>
<dbReference type="InterPro" id="IPR038765">
    <property type="entry name" value="Papain-like_cys_pep_sf"/>
</dbReference>
<feature type="domain" description="UFSP2 second" evidence="8">
    <location>
        <begin position="233"/>
        <end position="378"/>
    </location>
</feature>